<feature type="region of interest" description="Disordered" evidence="1">
    <location>
        <begin position="67"/>
        <end position="231"/>
    </location>
</feature>
<feature type="compositionally biased region" description="Pro residues" evidence="1">
    <location>
        <begin position="110"/>
        <end position="121"/>
    </location>
</feature>
<sequence length="818" mass="93873">MEAEYTIEVPKHASNTSENNSESRMADRLCDASNHYEQGTLPKSCHQEALSLSNTAEYFVGTQTNIPAPAERVYTWIEEMPDLEDASDSEDEDSDDEDKGSTHFDRTPQPLHPATPPPPPWWDDEMPSLADVSDGEDSDYEDEDKSYKKPPSKPAFPTPRASPPPPFAAPVPHPTGSNDPDELYTLDDDDYYVFDESEDDENHTPFQEIRDPEGHSDPDDGDEEEATFTSRKGVFVFPPTLEEAESAFKDITRILKPPRAKGQGYKDPGLDRVTTVRLEGIRMFLGTYVRFEKANPGHRGNWTKASEETVAVRCEKKNHAVKLREWARAFIDDREEIPENKYGRGSKSAIDDEDFAQEIHLHLQGIGKYVKAEDIVRYCEKPHVLARLKRTKTISLATARRWMEKMGYRWKKNFRGQYVDGHERKDVVEYRQNVFLPAMKAFEERLRQWSEEHGWDLPPTMWRAIVIWFHDESTFYAHDRRQSAWYHKNATPTPYRKGEGLSLMVADFVSADHGWLRSPDGKESARVVFRAGVRREGYFTCEDILEQVRRALFILADHFSNEDHVFVYDNATTHLKRADEALSATKMPKGPSKTLETNFGVLVNVLGPDGKPRRDEDGKYLKKKIPMRNGKFADGTVQEFYFPEGHPLAGLFKGMALILTERGYDVSRKKVQCGKSFANCPEGATDCCCRRMLYSKPDFVAEEPLLRTLCESHGVPVLFLPKFHCELNFIEQCWGYAKRRYRLLPESSKEEDLERNVLASLEEVPLISMRRFATRSLRFMDAYRKNLNGAQAAWAAKKYRGHRTIPDRILVELEKANI</sequence>
<feature type="compositionally biased region" description="Polar residues" evidence="1">
    <location>
        <begin position="13"/>
        <end position="23"/>
    </location>
</feature>
<feature type="compositionally biased region" description="Pro residues" evidence="1">
    <location>
        <begin position="152"/>
        <end position="173"/>
    </location>
</feature>
<comment type="caution">
    <text evidence="2">The sequence shown here is derived from an EMBL/GenBank/DDBJ whole genome shotgun (WGS) entry which is preliminary data.</text>
</comment>
<dbReference type="GO" id="GO:0003676">
    <property type="term" value="F:nucleic acid binding"/>
    <property type="evidence" value="ECO:0007669"/>
    <property type="project" value="InterPro"/>
</dbReference>
<dbReference type="PANTHER" id="PTHR35871">
    <property type="entry name" value="EXPRESSED PROTEIN"/>
    <property type="match status" value="1"/>
</dbReference>
<feature type="compositionally biased region" description="Acidic residues" evidence="1">
    <location>
        <begin position="79"/>
        <end position="98"/>
    </location>
</feature>
<organism evidence="2 3">
    <name type="scientific">Lyophyllum shimeji</name>
    <name type="common">Hon-shimeji</name>
    <name type="synonym">Tricholoma shimeji</name>
    <dbReference type="NCBI Taxonomy" id="47721"/>
    <lineage>
        <taxon>Eukaryota</taxon>
        <taxon>Fungi</taxon>
        <taxon>Dikarya</taxon>
        <taxon>Basidiomycota</taxon>
        <taxon>Agaricomycotina</taxon>
        <taxon>Agaricomycetes</taxon>
        <taxon>Agaricomycetidae</taxon>
        <taxon>Agaricales</taxon>
        <taxon>Tricholomatineae</taxon>
        <taxon>Lyophyllaceae</taxon>
        <taxon>Lyophyllum</taxon>
    </lineage>
</organism>
<dbReference type="InterPro" id="IPR036397">
    <property type="entry name" value="RNaseH_sf"/>
</dbReference>
<dbReference type="AlphaFoldDB" id="A0A9P3PYF3"/>
<feature type="compositionally biased region" description="Basic and acidic residues" evidence="1">
    <location>
        <begin position="208"/>
        <end position="218"/>
    </location>
</feature>
<evidence type="ECO:0000256" key="1">
    <source>
        <dbReference type="SAM" id="MobiDB-lite"/>
    </source>
</evidence>
<accession>A0A9P3PYF3</accession>
<reference evidence="2" key="1">
    <citation type="submission" date="2022-07" db="EMBL/GenBank/DDBJ databases">
        <title>The genome of Lyophyllum shimeji provides insight into the initial evolution of ectomycorrhizal fungal genome.</title>
        <authorList>
            <person name="Kobayashi Y."/>
            <person name="Shibata T."/>
            <person name="Hirakawa H."/>
            <person name="Shigenobu S."/>
            <person name="Nishiyama T."/>
            <person name="Yamada A."/>
            <person name="Hasebe M."/>
            <person name="Kawaguchi M."/>
        </authorList>
    </citation>
    <scope>NUCLEOTIDE SEQUENCE</scope>
    <source>
        <strain evidence="2">AT787</strain>
    </source>
</reference>
<dbReference type="EMBL" id="BRPK01000015">
    <property type="protein sequence ID" value="GLB43911.1"/>
    <property type="molecule type" value="Genomic_DNA"/>
</dbReference>
<dbReference type="PANTHER" id="PTHR35871:SF1">
    <property type="entry name" value="CXC1-LIKE CYSTEINE CLUSTER ASSOCIATED WITH KDZ TRANSPOSASES DOMAIN-CONTAINING PROTEIN"/>
    <property type="match status" value="1"/>
</dbReference>
<gene>
    <name evidence="2" type="ORF">LshimejAT787_1500950</name>
</gene>
<dbReference type="Gene3D" id="3.30.420.10">
    <property type="entry name" value="Ribonuclease H-like superfamily/Ribonuclease H"/>
    <property type="match status" value="1"/>
</dbReference>
<protein>
    <submittedName>
        <fullName evidence="2">Uncharacterized protein</fullName>
    </submittedName>
</protein>
<evidence type="ECO:0000313" key="2">
    <source>
        <dbReference type="EMBL" id="GLB43911.1"/>
    </source>
</evidence>
<feature type="compositionally biased region" description="Acidic residues" evidence="1">
    <location>
        <begin position="179"/>
        <end position="201"/>
    </location>
</feature>
<feature type="region of interest" description="Disordered" evidence="1">
    <location>
        <begin position="1"/>
        <end position="31"/>
    </location>
</feature>
<keyword evidence="3" id="KW-1185">Reference proteome</keyword>
<proteinExistence type="predicted"/>
<dbReference type="Proteomes" id="UP001063166">
    <property type="component" value="Unassembled WGS sequence"/>
</dbReference>
<name>A0A9P3PYF3_LYOSH</name>
<feature type="compositionally biased region" description="Acidic residues" evidence="1">
    <location>
        <begin position="133"/>
        <end position="144"/>
    </location>
</feature>
<evidence type="ECO:0000313" key="3">
    <source>
        <dbReference type="Proteomes" id="UP001063166"/>
    </source>
</evidence>
<dbReference type="OrthoDB" id="10039611at2759"/>